<protein>
    <submittedName>
        <fullName evidence="2">Uncharacterized protein</fullName>
    </submittedName>
</protein>
<evidence type="ECO:0000313" key="3">
    <source>
        <dbReference type="Proteomes" id="UP000215127"/>
    </source>
</evidence>
<dbReference type="AlphaFoldDB" id="A0A1X7RMF2"/>
<gene>
    <name evidence="2" type="ORF">ZT3D7_G3540</name>
</gene>
<proteinExistence type="predicted"/>
<dbReference type="EMBL" id="LT853694">
    <property type="protein sequence ID" value="SMQ48391.1"/>
    <property type="molecule type" value="Genomic_DNA"/>
</dbReference>
<accession>A0A1X7RMF2</accession>
<evidence type="ECO:0000256" key="1">
    <source>
        <dbReference type="SAM" id="MobiDB-lite"/>
    </source>
</evidence>
<sequence>MSVPEFVRRKSGTMFSCHPPFALETAASTFDSTAPFFRSQTPPISSYHEYPIHSLSAELARRNSAARLASPCRAAVEENEFEDEFRKEEVAAALFSSPRLTAMAPHGQTEVEGGKTIWGDEYHDNEEDEAGLARHPSLPDLLPETVPHSSTSPPPPSPAVSHHEAITPSDERTHPFLAHHDAKGLKCPHCGVRLTVIVEEDEETDVKGVCACEEKMEIEQGKIMWAAGKRDGPVQVLRGAW</sequence>
<dbReference type="Proteomes" id="UP000215127">
    <property type="component" value="Chromosome 3"/>
</dbReference>
<keyword evidence="3" id="KW-1185">Reference proteome</keyword>
<organism evidence="2 3">
    <name type="scientific">Zymoseptoria tritici (strain ST99CH_3D7)</name>
    <dbReference type="NCBI Taxonomy" id="1276538"/>
    <lineage>
        <taxon>Eukaryota</taxon>
        <taxon>Fungi</taxon>
        <taxon>Dikarya</taxon>
        <taxon>Ascomycota</taxon>
        <taxon>Pezizomycotina</taxon>
        <taxon>Dothideomycetes</taxon>
        <taxon>Dothideomycetidae</taxon>
        <taxon>Mycosphaerellales</taxon>
        <taxon>Mycosphaerellaceae</taxon>
        <taxon>Zymoseptoria</taxon>
    </lineage>
</organism>
<reference evidence="2 3" key="1">
    <citation type="submission" date="2016-06" db="EMBL/GenBank/DDBJ databases">
        <authorList>
            <person name="Kjaerup R.B."/>
            <person name="Dalgaard T.S."/>
            <person name="Juul-Madsen H.R."/>
        </authorList>
    </citation>
    <scope>NUCLEOTIDE SEQUENCE [LARGE SCALE GENOMIC DNA]</scope>
</reference>
<name>A0A1X7RMF2_ZYMT9</name>
<feature type="region of interest" description="Disordered" evidence="1">
    <location>
        <begin position="127"/>
        <end position="165"/>
    </location>
</feature>
<evidence type="ECO:0000313" key="2">
    <source>
        <dbReference type="EMBL" id="SMQ48391.1"/>
    </source>
</evidence>